<evidence type="ECO:0000313" key="1">
    <source>
        <dbReference type="EMBL" id="CAG9560848.1"/>
    </source>
</evidence>
<dbReference type="EMBL" id="CAKASE010000046">
    <property type="protein sequence ID" value="CAG9560848.1"/>
    <property type="molecule type" value="Genomic_DNA"/>
</dbReference>
<reference evidence="1" key="1">
    <citation type="submission" date="2021-09" db="EMBL/GenBank/DDBJ databases">
        <authorList>
            <person name="Martin H S."/>
        </authorList>
    </citation>
    <scope>NUCLEOTIDE SEQUENCE</scope>
</reference>
<gene>
    <name evidence="1" type="ORF">DCHRY22_LOCUS2449</name>
</gene>
<keyword evidence="2" id="KW-1185">Reference proteome</keyword>
<organism evidence="1 2">
    <name type="scientific">Danaus chrysippus</name>
    <name type="common">African queen</name>
    <dbReference type="NCBI Taxonomy" id="151541"/>
    <lineage>
        <taxon>Eukaryota</taxon>
        <taxon>Metazoa</taxon>
        <taxon>Ecdysozoa</taxon>
        <taxon>Arthropoda</taxon>
        <taxon>Hexapoda</taxon>
        <taxon>Insecta</taxon>
        <taxon>Pterygota</taxon>
        <taxon>Neoptera</taxon>
        <taxon>Endopterygota</taxon>
        <taxon>Lepidoptera</taxon>
        <taxon>Glossata</taxon>
        <taxon>Ditrysia</taxon>
        <taxon>Papilionoidea</taxon>
        <taxon>Nymphalidae</taxon>
        <taxon>Danainae</taxon>
        <taxon>Danaini</taxon>
        <taxon>Danaina</taxon>
        <taxon>Danaus</taxon>
        <taxon>Anosia</taxon>
    </lineage>
</organism>
<evidence type="ECO:0000313" key="2">
    <source>
        <dbReference type="Proteomes" id="UP000789524"/>
    </source>
</evidence>
<accession>A0A8J2QKX6</accession>
<name>A0A8J2QKX6_9NEOP</name>
<dbReference type="Proteomes" id="UP000789524">
    <property type="component" value="Unassembled WGS sequence"/>
</dbReference>
<protein>
    <submittedName>
        <fullName evidence="1">(African queen) hypothetical protein</fullName>
    </submittedName>
</protein>
<sequence length="79" mass="8688">MRNKLVEATSQRWCADNTINSCVRPGAARSRSLAACGSNCDVALYFLCQLGGPRAARVTPVRCQDESHASRPHWHMTLS</sequence>
<proteinExistence type="predicted"/>
<comment type="caution">
    <text evidence="1">The sequence shown here is derived from an EMBL/GenBank/DDBJ whole genome shotgun (WGS) entry which is preliminary data.</text>
</comment>
<dbReference type="AlphaFoldDB" id="A0A8J2QKX6"/>